<feature type="domain" description="Ribbon-helix-helix protein CopG" evidence="1">
    <location>
        <begin position="2"/>
        <end position="40"/>
    </location>
</feature>
<protein>
    <submittedName>
        <fullName evidence="2">Unannotated protein</fullName>
    </submittedName>
</protein>
<dbReference type="InterPro" id="IPR002145">
    <property type="entry name" value="CopG"/>
</dbReference>
<dbReference type="GO" id="GO:0006355">
    <property type="term" value="P:regulation of DNA-templated transcription"/>
    <property type="evidence" value="ECO:0007669"/>
    <property type="project" value="InterPro"/>
</dbReference>
<evidence type="ECO:0000259" key="1">
    <source>
        <dbReference type="Pfam" id="PF01402"/>
    </source>
</evidence>
<organism evidence="2">
    <name type="scientific">freshwater metagenome</name>
    <dbReference type="NCBI Taxonomy" id="449393"/>
    <lineage>
        <taxon>unclassified sequences</taxon>
        <taxon>metagenomes</taxon>
        <taxon>ecological metagenomes</taxon>
    </lineage>
</organism>
<dbReference type="AlphaFoldDB" id="A0A6J6TZ91"/>
<sequence>MVRTTVTIDDALYRRVKARAALEGTSVGFVMEQALRALLRDQALRVDAPLDLPAFDCGPFMPGIDPLDTSALLDTVQSPGTQANADGQVREVS</sequence>
<dbReference type="SUPFAM" id="SSF47598">
    <property type="entry name" value="Ribbon-helix-helix"/>
    <property type="match status" value="1"/>
</dbReference>
<evidence type="ECO:0000313" key="2">
    <source>
        <dbReference type="EMBL" id="CAB4752486.1"/>
    </source>
</evidence>
<dbReference type="EMBL" id="CAEZYZ010000142">
    <property type="protein sequence ID" value="CAB4752486.1"/>
    <property type="molecule type" value="Genomic_DNA"/>
</dbReference>
<name>A0A6J6TZ91_9ZZZZ</name>
<accession>A0A6J6TZ91</accession>
<dbReference type="Pfam" id="PF01402">
    <property type="entry name" value="RHH_1"/>
    <property type="match status" value="1"/>
</dbReference>
<dbReference type="InterPro" id="IPR010985">
    <property type="entry name" value="Ribbon_hlx_hlx"/>
</dbReference>
<reference evidence="2" key="1">
    <citation type="submission" date="2020-05" db="EMBL/GenBank/DDBJ databases">
        <authorList>
            <person name="Chiriac C."/>
            <person name="Salcher M."/>
            <person name="Ghai R."/>
            <person name="Kavagutti S V."/>
        </authorList>
    </citation>
    <scope>NUCLEOTIDE SEQUENCE</scope>
</reference>
<gene>
    <name evidence="2" type="ORF">UFOPK2810_00912</name>
</gene>
<proteinExistence type="predicted"/>